<evidence type="ECO:0000256" key="1">
    <source>
        <dbReference type="ARBA" id="ARBA00007435"/>
    </source>
</evidence>
<protein>
    <submittedName>
        <fullName evidence="4">GIY-YIG nuclease family protein</fullName>
    </submittedName>
</protein>
<dbReference type="InterPro" id="IPR000305">
    <property type="entry name" value="GIY-YIG_endonuc"/>
</dbReference>
<dbReference type="PANTHER" id="PTHR34477">
    <property type="entry name" value="UPF0213 PROTEIN YHBQ"/>
    <property type="match status" value="1"/>
</dbReference>
<dbReference type="SUPFAM" id="SSF82771">
    <property type="entry name" value="GIY-YIG endonuclease"/>
    <property type="match status" value="1"/>
</dbReference>
<feature type="domain" description="GIY-YIG" evidence="3">
    <location>
        <begin position="1"/>
        <end position="77"/>
    </location>
</feature>
<reference evidence="4 5" key="1">
    <citation type="submission" date="2023-01" db="EMBL/GenBank/DDBJ databases">
        <title>Cultivation and genomic characterization of new, ubiquitous marine nitrite-oxidizing bacteria from the Nitrospirales.</title>
        <authorList>
            <person name="Mueller A.J."/>
            <person name="Daebeler A."/>
            <person name="Herbold C.W."/>
            <person name="Kirkegaard R.H."/>
            <person name="Daims H."/>
        </authorList>
    </citation>
    <scope>NUCLEOTIDE SEQUENCE [LARGE SCALE GENOMIC DNA]</scope>
    <source>
        <strain evidence="4 5">VA</strain>
    </source>
</reference>
<name>A0AA96JRY1_9BACT</name>
<evidence type="ECO:0000256" key="2">
    <source>
        <dbReference type="SAM" id="MobiDB-lite"/>
    </source>
</evidence>
<dbReference type="KEGG" id="nall:PP769_16220"/>
<dbReference type="Pfam" id="PF01541">
    <property type="entry name" value="GIY-YIG"/>
    <property type="match status" value="1"/>
</dbReference>
<sequence length="104" mass="11757">MAWTVYMLECADSSLYTGITLDLERRLAAHAKGKGAKYTKHRGPFTLVFTERQETRGQALKREAAIKSMKRKEKLGLIGTRKNDRYSFSPPSCPTGVNRSELSF</sequence>
<dbReference type="InterPro" id="IPR050190">
    <property type="entry name" value="UPF0213_domain"/>
</dbReference>
<evidence type="ECO:0000313" key="5">
    <source>
        <dbReference type="Proteomes" id="UP001302719"/>
    </source>
</evidence>
<dbReference type="PANTHER" id="PTHR34477:SF1">
    <property type="entry name" value="UPF0213 PROTEIN YHBQ"/>
    <property type="match status" value="1"/>
</dbReference>
<comment type="similarity">
    <text evidence="1">Belongs to the UPF0213 family.</text>
</comment>
<dbReference type="PROSITE" id="PS50164">
    <property type="entry name" value="GIY_YIG"/>
    <property type="match status" value="1"/>
</dbReference>
<dbReference type="EMBL" id="CP116967">
    <property type="protein sequence ID" value="WNM57495.1"/>
    <property type="molecule type" value="Genomic_DNA"/>
</dbReference>
<dbReference type="Proteomes" id="UP001302719">
    <property type="component" value="Chromosome"/>
</dbReference>
<gene>
    <name evidence="4" type="ORF">PP769_16220</name>
</gene>
<feature type="region of interest" description="Disordered" evidence="2">
    <location>
        <begin position="82"/>
        <end position="104"/>
    </location>
</feature>
<dbReference type="AlphaFoldDB" id="A0AA96JRY1"/>
<evidence type="ECO:0000259" key="3">
    <source>
        <dbReference type="PROSITE" id="PS50164"/>
    </source>
</evidence>
<dbReference type="InterPro" id="IPR035901">
    <property type="entry name" value="GIY-YIG_endonuc_sf"/>
</dbReference>
<dbReference type="Gene3D" id="3.40.1440.10">
    <property type="entry name" value="GIY-YIG endonuclease"/>
    <property type="match status" value="1"/>
</dbReference>
<feature type="compositionally biased region" description="Polar residues" evidence="2">
    <location>
        <begin position="95"/>
        <end position="104"/>
    </location>
</feature>
<accession>A0AA96JRY1</accession>
<dbReference type="CDD" id="cd10456">
    <property type="entry name" value="GIY-YIG_UPF0213"/>
    <property type="match status" value="1"/>
</dbReference>
<proteinExistence type="inferred from homology"/>
<dbReference type="RefSeq" id="WP_312642034.1">
    <property type="nucleotide sequence ID" value="NZ_CP116967.1"/>
</dbReference>
<evidence type="ECO:0000313" key="4">
    <source>
        <dbReference type="EMBL" id="WNM57495.1"/>
    </source>
</evidence>
<organism evidence="4 5">
    <name type="scientific">Candidatus Nitrospira allomarina</name>
    <dbReference type="NCBI Taxonomy" id="3020900"/>
    <lineage>
        <taxon>Bacteria</taxon>
        <taxon>Pseudomonadati</taxon>
        <taxon>Nitrospirota</taxon>
        <taxon>Nitrospiria</taxon>
        <taxon>Nitrospirales</taxon>
        <taxon>Nitrospiraceae</taxon>
        <taxon>Nitrospira</taxon>
    </lineage>
</organism>
<keyword evidence="5" id="KW-1185">Reference proteome</keyword>